<organism evidence="5 6">
    <name type="scientific">Bauldia litoralis</name>
    <dbReference type="NCBI Taxonomy" id="665467"/>
    <lineage>
        <taxon>Bacteria</taxon>
        <taxon>Pseudomonadati</taxon>
        <taxon>Pseudomonadota</taxon>
        <taxon>Alphaproteobacteria</taxon>
        <taxon>Hyphomicrobiales</taxon>
        <taxon>Kaistiaceae</taxon>
        <taxon>Bauldia</taxon>
    </lineage>
</organism>
<dbReference type="InterPro" id="IPR010016">
    <property type="entry name" value="PxpB"/>
</dbReference>
<evidence type="ECO:0000256" key="2">
    <source>
        <dbReference type="ARBA" id="ARBA00022801"/>
    </source>
</evidence>
<dbReference type="SUPFAM" id="SSF160467">
    <property type="entry name" value="PH0987 N-terminal domain-like"/>
    <property type="match status" value="1"/>
</dbReference>
<dbReference type="InterPro" id="IPR003833">
    <property type="entry name" value="CT_C_D"/>
</dbReference>
<dbReference type="PANTHER" id="PTHR34698">
    <property type="entry name" value="5-OXOPROLINASE SUBUNIT B"/>
    <property type="match status" value="1"/>
</dbReference>
<dbReference type="Proteomes" id="UP000199071">
    <property type="component" value="Unassembled WGS sequence"/>
</dbReference>
<dbReference type="GO" id="GO:0005524">
    <property type="term" value="F:ATP binding"/>
    <property type="evidence" value="ECO:0007669"/>
    <property type="project" value="UniProtKB-KW"/>
</dbReference>
<dbReference type="SUPFAM" id="SSF50891">
    <property type="entry name" value="Cyclophilin-like"/>
    <property type="match status" value="1"/>
</dbReference>
<dbReference type="Gene3D" id="3.30.1360.40">
    <property type="match status" value="1"/>
</dbReference>
<dbReference type="OrthoDB" id="9760256at2"/>
<evidence type="ECO:0000313" key="6">
    <source>
        <dbReference type="Proteomes" id="UP000199071"/>
    </source>
</evidence>
<accession>A0A1G6E6X8</accession>
<dbReference type="RefSeq" id="WP_090879692.1">
    <property type="nucleotide sequence ID" value="NZ_FMXQ01000010.1"/>
</dbReference>
<keyword evidence="3" id="KW-0067">ATP-binding</keyword>
<protein>
    <submittedName>
        <fullName evidence="5">Sensor histidine kinase inhibitor, KipI family</fullName>
    </submittedName>
</protein>
<sequence>MTAEGLSAERQSDAFLDGEDVDLGGIRWLAAGDRYCLLELGASMDLGLNLRAVQLANRLLDEKIDGLIETLPMFISVLIHFDSTTLAPAKLRSRVEAIWSEVSAEDDVVVPSRLIDVPVCYLDPWTRECVEIYSRTIKPIGDDPTFVAEISGLPGPEAFVRRHAFTQHWVGGVGFWPGLPDMMPLDPRCRHSIPKYDPPRLSTVTGAIGVGGGFTSIYPMDTPGGYHLIGRTPIPIFSFDTRLSAFRSRPTLFEPGDRVKFNAIDVAEFEEIQATADRGAYRFQITEGELFTLSGYRKWAADVAELETGEAVPW</sequence>
<evidence type="ECO:0000256" key="3">
    <source>
        <dbReference type="ARBA" id="ARBA00022840"/>
    </source>
</evidence>
<reference evidence="5 6" key="1">
    <citation type="submission" date="2016-10" db="EMBL/GenBank/DDBJ databases">
        <authorList>
            <person name="de Groot N.N."/>
        </authorList>
    </citation>
    <scope>NUCLEOTIDE SEQUENCE [LARGE SCALE GENOMIC DNA]</scope>
    <source>
        <strain evidence="5 6">ATCC 35022</strain>
    </source>
</reference>
<gene>
    <name evidence="5" type="ORF">SAMN02982931_04194</name>
</gene>
<dbReference type="EMBL" id="FMXQ01000010">
    <property type="protein sequence ID" value="SDB53070.1"/>
    <property type="molecule type" value="Genomic_DNA"/>
</dbReference>
<feature type="domain" description="Carboxyltransferase" evidence="4">
    <location>
        <begin position="26"/>
        <end position="253"/>
    </location>
</feature>
<keyword evidence="1" id="KW-0547">Nucleotide-binding</keyword>
<proteinExistence type="predicted"/>
<evidence type="ECO:0000259" key="4">
    <source>
        <dbReference type="SMART" id="SM00796"/>
    </source>
</evidence>
<dbReference type="InterPro" id="IPR029000">
    <property type="entry name" value="Cyclophilin-like_dom_sf"/>
</dbReference>
<evidence type="ECO:0000313" key="5">
    <source>
        <dbReference type="EMBL" id="SDB53070.1"/>
    </source>
</evidence>
<dbReference type="GO" id="GO:0016787">
    <property type="term" value="F:hydrolase activity"/>
    <property type="evidence" value="ECO:0007669"/>
    <property type="project" value="UniProtKB-KW"/>
</dbReference>
<dbReference type="STRING" id="665467.SAMN02982931_04194"/>
<dbReference type="SMART" id="SM00796">
    <property type="entry name" value="AHS1"/>
    <property type="match status" value="1"/>
</dbReference>
<name>A0A1G6E6X8_9HYPH</name>
<dbReference type="Gene3D" id="2.40.100.10">
    <property type="entry name" value="Cyclophilin-like"/>
    <property type="match status" value="1"/>
</dbReference>
<keyword evidence="2" id="KW-0378">Hydrolase</keyword>
<dbReference type="Pfam" id="PF02682">
    <property type="entry name" value="CT_C_D"/>
    <property type="match status" value="1"/>
</dbReference>
<dbReference type="PANTHER" id="PTHR34698:SF2">
    <property type="entry name" value="5-OXOPROLINASE SUBUNIT B"/>
    <property type="match status" value="1"/>
</dbReference>
<keyword evidence="6" id="KW-1185">Reference proteome</keyword>
<evidence type="ECO:0000256" key="1">
    <source>
        <dbReference type="ARBA" id="ARBA00022741"/>
    </source>
</evidence>
<dbReference type="AlphaFoldDB" id="A0A1G6E6X8"/>